<evidence type="ECO:0000256" key="5">
    <source>
        <dbReference type="ARBA" id="ARBA00023040"/>
    </source>
</evidence>
<evidence type="ECO:0000256" key="2">
    <source>
        <dbReference type="ARBA" id="ARBA00022475"/>
    </source>
</evidence>
<evidence type="ECO:0000256" key="8">
    <source>
        <dbReference type="ARBA" id="ARBA00023180"/>
    </source>
</evidence>
<dbReference type="InterPro" id="IPR017452">
    <property type="entry name" value="GPCR_Rhodpsn_7TM"/>
</dbReference>
<dbReference type="InterPro" id="IPR000276">
    <property type="entry name" value="GPCR_Rhodpsn"/>
</dbReference>
<dbReference type="SUPFAM" id="SSF81321">
    <property type="entry name" value="Family A G protein-coupled receptor-like"/>
    <property type="match status" value="1"/>
</dbReference>
<keyword evidence="2" id="KW-1003">Cell membrane</keyword>
<protein>
    <submittedName>
        <fullName evidence="12">Peptide receptor GPCR</fullName>
    </submittedName>
</protein>
<organism evidence="12 13">
    <name type="scientific">Elysia marginata</name>
    <dbReference type="NCBI Taxonomy" id="1093978"/>
    <lineage>
        <taxon>Eukaryota</taxon>
        <taxon>Metazoa</taxon>
        <taxon>Spiralia</taxon>
        <taxon>Lophotrochozoa</taxon>
        <taxon>Mollusca</taxon>
        <taxon>Gastropoda</taxon>
        <taxon>Heterobranchia</taxon>
        <taxon>Euthyneura</taxon>
        <taxon>Panpulmonata</taxon>
        <taxon>Sacoglossa</taxon>
        <taxon>Placobranchoidea</taxon>
        <taxon>Plakobranchidae</taxon>
        <taxon>Elysia</taxon>
    </lineage>
</organism>
<reference evidence="12 13" key="1">
    <citation type="journal article" date="2021" name="Elife">
        <title>Chloroplast acquisition without the gene transfer in kleptoplastic sea slugs, Plakobranchus ocellatus.</title>
        <authorList>
            <person name="Maeda T."/>
            <person name="Takahashi S."/>
            <person name="Yoshida T."/>
            <person name="Shimamura S."/>
            <person name="Takaki Y."/>
            <person name="Nagai Y."/>
            <person name="Toyoda A."/>
            <person name="Suzuki Y."/>
            <person name="Arimoto A."/>
            <person name="Ishii H."/>
            <person name="Satoh N."/>
            <person name="Nishiyama T."/>
            <person name="Hasebe M."/>
            <person name="Maruyama T."/>
            <person name="Minagawa J."/>
            <person name="Obokata J."/>
            <person name="Shigenobu S."/>
        </authorList>
    </citation>
    <scope>NUCLEOTIDE SEQUENCE [LARGE SCALE GENOMIC DNA]</scope>
</reference>
<comment type="caution">
    <text evidence="12">The sequence shown here is derived from an EMBL/GenBank/DDBJ whole genome shotgun (WGS) entry which is preliminary data.</text>
</comment>
<dbReference type="AlphaFoldDB" id="A0AAV4J3W0"/>
<dbReference type="Gene3D" id="1.20.1070.10">
    <property type="entry name" value="Rhodopsin 7-helix transmembrane proteins"/>
    <property type="match status" value="1"/>
</dbReference>
<keyword evidence="7 12" id="KW-0675">Receptor</keyword>
<gene>
    <name evidence="12" type="ORF">ElyMa_001454100</name>
</gene>
<dbReference type="GO" id="GO:0004930">
    <property type="term" value="F:G protein-coupled receptor activity"/>
    <property type="evidence" value="ECO:0007669"/>
    <property type="project" value="UniProtKB-KW"/>
</dbReference>
<feature type="transmembrane region" description="Helical" evidence="10">
    <location>
        <begin position="226"/>
        <end position="244"/>
    </location>
</feature>
<proteinExistence type="predicted"/>
<dbReference type="Proteomes" id="UP000762676">
    <property type="component" value="Unassembled WGS sequence"/>
</dbReference>
<evidence type="ECO:0000313" key="13">
    <source>
        <dbReference type="Proteomes" id="UP000762676"/>
    </source>
</evidence>
<keyword evidence="4 10" id="KW-1133">Transmembrane helix</keyword>
<feature type="transmembrane region" description="Helical" evidence="10">
    <location>
        <begin position="154"/>
        <end position="175"/>
    </location>
</feature>
<feature type="transmembrane region" description="Helical" evidence="10">
    <location>
        <begin position="272"/>
        <end position="293"/>
    </location>
</feature>
<keyword evidence="8" id="KW-0325">Glycoprotein</keyword>
<evidence type="ECO:0000256" key="4">
    <source>
        <dbReference type="ARBA" id="ARBA00022989"/>
    </source>
</evidence>
<evidence type="ECO:0000256" key="10">
    <source>
        <dbReference type="SAM" id="Phobius"/>
    </source>
</evidence>
<accession>A0AAV4J3W0</accession>
<keyword evidence="3 10" id="KW-0812">Transmembrane</keyword>
<name>A0AAV4J3W0_9GAST</name>
<feature type="domain" description="G-protein coupled receptors family 1 profile" evidence="11">
    <location>
        <begin position="53"/>
        <end position="327"/>
    </location>
</feature>
<dbReference type="PROSITE" id="PS50262">
    <property type="entry name" value="G_PROTEIN_RECEP_F1_2"/>
    <property type="match status" value="1"/>
</dbReference>
<evidence type="ECO:0000256" key="1">
    <source>
        <dbReference type="ARBA" id="ARBA00004651"/>
    </source>
</evidence>
<evidence type="ECO:0000256" key="7">
    <source>
        <dbReference type="ARBA" id="ARBA00023170"/>
    </source>
</evidence>
<feature type="transmembrane region" description="Helical" evidence="10">
    <location>
        <begin position="313"/>
        <end position="330"/>
    </location>
</feature>
<evidence type="ECO:0000256" key="3">
    <source>
        <dbReference type="ARBA" id="ARBA00022692"/>
    </source>
</evidence>
<dbReference type="PRINTS" id="PR00237">
    <property type="entry name" value="GPCRRHODOPSN"/>
</dbReference>
<evidence type="ECO:0000256" key="6">
    <source>
        <dbReference type="ARBA" id="ARBA00023136"/>
    </source>
</evidence>
<feature type="transmembrane region" description="Helical" evidence="10">
    <location>
        <begin position="74"/>
        <end position="93"/>
    </location>
</feature>
<keyword evidence="6 10" id="KW-0472">Membrane</keyword>
<dbReference type="PANTHER" id="PTHR24246">
    <property type="entry name" value="OLFACTORY RECEPTOR AND ADENOSINE RECEPTOR"/>
    <property type="match status" value="1"/>
</dbReference>
<dbReference type="Pfam" id="PF00001">
    <property type="entry name" value="7tm_1"/>
    <property type="match status" value="1"/>
</dbReference>
<evidence type="ECO:0000256" key="9">
    <source>
        <dbReference type="ARBA" id="ARBA00023224"/>
    </source>
</evidence>
<dbReference type="CDD" id="cd00637">
    <property type="entry name" value="7tm_classA_rhodopsin-like"/>
    <property type="match status" value="1"/>
</dbReference>
<keyword evidence="5" id="KW-0297">G-protein coupled receptor</keyword>
<evidence type="ECO:0000259" key="11">
    <source>
        <dbReference type="PROSITE" id="PS50262"/>
    </source>
</evidence>
<sequence>MSYFSPLFQRPNVSLIYNNNFNSWSSSSFHPRVYYSDIVSSANIAVFGFSAMANSIVILVFFKDGFRSTSNISFFALAIADLLVSILWTVNQVNSHTKLLRMNDPIRRFWEDKLFPCAEAINTIASWITAIITWERLCCIAFPLKVKRIFTRKLIFCLIQGGFLYEVAAMTLYFVGEHIRNKGTEEMRNSPRYFKDGRFYINITGLETQALGYSIFNNARLARSYIPNYVLYTAIVVGTVLLVAKFTQTIQVKKSLTGGQGPEKMSNKEKKLIKSVIAVCVIYITTCTPLNVYDTLWYTNIIDHIFLLDRCLYLVRGLNHALNIFVYIAVNSNFRKEFKSMFCFCCIDKGPMLKK</sequence>
<dbReference type="PANTHER" id="PTHR24246:SF27">
    <property type="entry name" value="ADENOSINE RECEPTOR, ISOFORM A"/>
    <property type="match status" value="1"/>
</dbReference>
<dbReference type="EMBL" id="BMAT01002863">
    <property type="protein sequence ID" value="GFS15657.1"/>
    <property type="molecule type" value="Genomic_DNA"/>
</dbReference>
<dbReference type="GO" id="GO:0005886">
    <property type="term" value="C:plasma membrane"/>
    <property type="evidence" value="ECO:0007669"/>
    <property type="project" value="UniProtKB-SubCell"/>
</dbReference>
<evidence type="ECO:0000313" key="12">
    <source>
        <dbReference type="EMBL" id="GFS15657.1"/>
    </source>
</evidence>
<keyword evidence="13" id="KW-1185">Reference proteome</keyword>
<dbReference type="SMART" id="SM01381">
    <property type="entry name" value="7TM_GPCR_Srsx"/>
    <property type="match status" value="1"/>
</dbReference>
<comment type="subcellular location">
    <subcellularLocation>
        <location evidence="1">Cell membrane</location>
        <topology evidence="1">Multi-pass membrane protein</topology>
    </subcellularLocation>
</comment>
<keyword evidence="9" id="KW-0807">Transducer</keyword>
<feature type="transmembrane region" description="Helical" evidence="10">
    <location>
        <begin position="38"/>
        <end position="62"/>
    </location>
</feature>